<evidence type="ECO:0000313" key="6">
    <source>
        <dbReference type="EMBL" id="SFS15270.1"/>
    </source>
</evidence>
<dbReference type="Pfam" id="PF14246">
    <property type="entry name" value="TetR_C_7"/>
    <property type="match status" value="1"/>
</dbReference>
<keyword evidence="7" id="KW-1185">Reference proteome</keyword>
<gene>
    <name evidence="6" type="ORF">SAMN05421771_2677</name>
</gene>
<dbReference type="Gene3D" id="1.10.10.60">
    <property type="entry name" value="Homeodomain-like"/>
    <property type="match status" value="1"/>
</dbReference>
<dbReference type="FunFam" id="1.10.10.60:FF:000141">
    <property type="entry name" value="TetR family transcriptional regulator"/>
    <property type="match status" value="1"/>
</dbReference>
<evidence type="ECO:0000313" key="7">
    <source>
        <dbReference type="Proteomes" id="UP000199024"/>
    </source>
</evidence>
<dbReference type="Pfam" id="PF00440">
    <property type="entry name" value="TetR_N"/>
    <property type="match status" value="1"/>
</dbReference>
<accession>A0A1I6MHR6</accession>
<proteinExistence type="predicted"/>
<keyword evidence="2 4" id="KW-0238">DNA-binding</keyword>
<dbReference type="InterPro" id="IPR039536">
    <property type="entry name" value="TetR_C_Proteobacteria"/>
</dbReference>
<dbReference type="RefSeq" id="WP_089839579.1">
    <property type="nucleotide sequence ID" value="NZ_FOZL01000001.1"/>
</dbReference>
<dbReference type="SUPFAM" id="SSF48498">
    <property type="entry name" value="Tetracyclin repressor-like, C-terminal domain"/>
    <property type="match status" value="1"/>
</dbReference>
<feature type="domain" description="HTH tetR-type" evidence="5">
    <location>
        <begin position="21"/>
        <end position="81"/>
    </location>
</feature>
<dbReference type="InterPro" id="IPR009057">
    <property type="entry name" value="Homeodomain-like_sf"/>
</dbReference>
<dbReference type="PROSITE" id="PS50977">
    <property type="entry name" value="HTH_TETR_2"/>
    <property type="match status" value="1"/>
</dbReference>
<keyword evidence="1" id="KW-0805">Transcription regulation</keyword>
<dbReference type="PANTHER" id="PTHR30055">
    <property type="entry name" value="HTH-TYPE TRANSCRIPTIONAL REGULATOR RUTR"/>
    <property type="match status" value="1"/>
</dbReference>
<dbReference type="GO" id="GO:0003700">
    <property type="term" value="F:DNA-binding transcription factor activity"/>
    <property type="evidence" value="ECO:0007669"/>
    <property type="project" value="TreeGrafter"/>
</dbReference>
<dbReference type="AlphaFoldDB" id="A0A1I6MHR6"/>
<dbReference type="InterPro" id="IPR001647">
    <property type="entry name" value="HTH_TetR"/>
</dbReference>
<sequence>MPKKAIAREPVERSKSQIRTDRLIDRLLEAATQFFMEKGFEATSMGEIAKHAHASKETFYRHFPTKEELFQAALHRRAEQIATEFGSVLLSQAPPEIALAKFGQVVLERLLAPEAMAFRRVMMMESVRFPELQKSLHARGPARVNSALAHYLEDQVSKGRLRQMNSTVAARQFFDLVAAEMTMEANVPFAPKPTTGEIKQRVKEAMDCFLHGYGAKD</sequence>
<evidence type="ECO:0000256" key="1">
    <source>
        <dbReference type="ARBA" id="ARBA00023015"/>
    </source>
</evidence>
<evidence type="ECO:0000256" key="2">
    <source>
        <dbReference type="ARBA" id="ARBA00023125"/>
    </source>
</evidence>
<dbReference type="PRINTS" id="PR00455">
    <property type="entry name" value="HTHTETR"/>
</dbReference>
<dbReference type="Proteomes" id="UP000199024">
    <property type="component" value="Unassembled WGS sequence"/>
</dbReference>
<evidence type="ECO:0000259" key="5">
    <source>
        <dbReference type="PROSITE" id="PS50977"/>
    </source>
</evidence>
<dbReference type="InterPro" id="IPR036271">
    <property type="entry name" value="Tet_transcr_reg_TetR-rel_C_sf"/>
</dbReference>
<organism evidence="6 7">
    <name type="scientific">Granulicella pectinivorans</name>
    <dbReference type="NCBI Taxonomy" id="474950"/>
    <lineage>
        <taxon>Bacteria</taxon>
        <taxon>Pseudomonadati</taxon>
        <taxon>Acidobacteriota</taxon>
        <taxon>Terriglobia</taxon>
        <taxon>Terriglobales</taxon>
        <taxon>Acidobacteriaceae</taxon>
        <taxon>Granulicella</taxon>
    </lineage>
</organism>
<name>A0A1I6MHR6_9BACT</name>
<dbReference type="SUPFAM" id="SSF46689">
    <property type="entry name" value="Homeodomain-like"/>
    <property type="match status" value="1"/>
</dbReference>
<dbReference type="InterPro" id="IPR050109">
    <property type="entry name" value="HTH-type_TetR-like_transc_reg"/>
</dbReference>
<dbReference type="PANTHER" id="PTHR30055:SF146">
    <property type="entry name" value="HTH-TYPE TRANSCRIPTIONAL DUAL REGULATOR CECR"/>
    <property type="match status" value="1"/>
</dbReference>
<keyword evidence="3" id="KW-0804">Transcription</keyword>
<dbReference type="STRING" id="474950.SAMN05421771_2677"/>
<reference evidence="6 7" key="1">
    <citation type="submission" date="2016-10" db="EMBL/GenBank/DDBJ databases">
        <authorList>
            <person name="de Groot N.N."/>
        </authorList>
    </citation>
    <scope>NUCLEOTIDE SEQUENCE [LARGE SCALE GENOMIC DNA]</scope>
    <source>
        <strain evidence="6 7">DSM 21001</strain>
    </source>
</reference>
<evidence type="ECO:0000256" key="3">
    <source>
        <dbReference type="ARBA" id="ARBA00023163"/>
    </source>
</evidence>
<dbReference type="EMBL" id="FOZL01000001">
    <property type="protein sequence ID" value="SFS15270.1"/>
    <property type="molecule type" value="Genomic_DNA"/>
</dbReference>
<dbReference type="GO" id="GO:0000976">
    <property type="term" value="F:transcription cis-regulatory region binding"/>
    <property type="evidence" value="ECO:0007669"/>
    <property type="project" value="TreeGrafter"/>
</dbReference>
<dbReference type="OrthoDB" id="270177at2"/>
<feature type="DNA-binding region" description="H-T-H motif" evidence="4">
    <location>
        <begin position="44"/>
        <end position="63"/>
    </location>
</feature>
<protein>
    <submittedName>
        <fullName evidence="6">Transcriptional regulator, TetR family</fullName>
    </submittedName>
</protein>
<evidence type="ECO:0000256" key="4">
    <source>
        <dbReference type="PROSITE-ProRule" id="PRU00335"/>
    </source>
</evidence>
<dbReference type="Gene3D" id="1.10.357.10">
    <property type="entry name" value="Tetracycline Repressor, domain 2"/>
    <property type="match status" value="1"/>
</dbReference>